<dbReference type="InterPro" id="IPR036279">
    <property type="entry name" value="5-3_exonuclease_C_sf"/>
</dbReference>
<evidence type="ECO:0008006" key="3">
    <source>
        <dbReference type="Google" id="ProtNLM"/>
    </source>
</evidence>
<accession>A0A197JC86</accession>
<dbReference type="CDD" id="cd09897">
    <property type="entry name" value="H3TH_FEN1-XPG-like"/>
    <property type="match status" value="1"/>
</dbReference>
<keyword evidence="2" id="KW-1185">Reference proteome</keyword>
<dbReference type="AlphaFoldDB" id="A0A197JC86"/>
<dbReference type="GO" id="GO:0006281">
    <property type="term" value="P:DNA repair"/>
    <property type="evidence" value="ECO:0007669"/>
    <property type="project" value="UniProtKB-ARBA"/>
</dbReference>
<organism evidence="1 2">
    <name type="scientific">Linnemannia elongata AG-77</name>
    <dbReference type="NCBI Taxonomy" id="1314771"/>
    <lineage>
        <taxon>Eukaryota</taxon>
        <taxon>Fungi</taxon>
        <taxon>Fungi incertae sedis</taxon>
        <taxon>Mucoromycota</taxon>
        <taxon>Mortierellomycotina</taxon>
        <taxon>Mortierellomycetes</taxon>
        <taxon>Mortierellales</taxon>
        <taxon>Mortierellaceae</taxon>
        <taxon>Linnemannia</taxon>
    </lineage>
</organism>
<dbReference type="STRING" id="1314771.A0A197JC86"/>
<evidence type="ECO:0000313" key="2">
    <source>
        <dbReference type="Proteomes" id="UP000078512"/>
    </source>
</evidence>
<dbReference type="OrthoDB" id="3005703at2759"/>
<dbReference type="Proteomes" id="UP000078512">
    <property type="component" value="Unassembled WGS sequence"/>
</dbReference>
<dbReference type="InterPro" id="IPR006084">
    <property type="entry name" value="XPG/Rad2"/>
</dbReference>
<dbReference type="SUPFAM" id="SSF47807">
    <property type="entry name" value="5' to 3' exonuclease, C-terminal subdomain"/>
    <property type="match status" value="1"/>
</dbReference>
<dbReference type="SUPFAM" id="SSF88723">
    <property type="entry name" value="PIN domain-like"/>
    <property type="match status" value="1"/>
</dbReference>
<dbReference type="PRINTS" id="PR00853">
    <property type="entry name" value="XPGRADSUPER"/>
</dbReference>
<dbReference type="Gene3D" id="1.10.150.20">
    <property type="entry name" value="5' to 3' exonuclease, C-terminal subdomain"/>
    <property type="match status" value="1"/>
</dbReference>
<sequence>MDIPKKQWLSKVNYKLMSKGAPWKSPRKIPHGHPIAVDVDSLVFMYMRQGWGAKRCAKSLAIICNTNKNYILVYSTGVPILKKDLYLERNILDTPYNNRDHIRDKAVRYLLTRYLDATGCPRMVGTREADKYCGKRYKYIITEDVDVFLFGNSKTTIIHPLTYNMLRCKDYYMVHGISTHGNFLDVAIAIGTDYNYGIKGLGIKTIHKIIVTNGYKNITEYLCATYDITSPSNKWYSDNYFKVLLYFTGSVSM</sequence>
<name>A0A197JC86_9FUNG</name>
<gene>
    <name evidence="1" type="ORF">K457DRAFT_418833</name>
</gene>
<protein>
    <recommendedName>
        <fullName evidence="3">PIN domain-like protein</fullName>
    </recommendedName>
</protein>
<dbReference type="EMBL" id="KV442237">
    <property type="protein sequence ID" value="OAQ22121.1"/>
    <property type="molecule type" value="Genomic_DNA"/>
</dbReference>
<dbReference type="InterPro" id="IPR029060">
    <property type="entry name" value="PIN-like_dom_sf"/>
</dbReference>
<proteinExistence type="predicted"/>
<evidence type="ECO:0000313" key="1">
    <source>
        <dbReference type="EMBL" id="OAQ22121.1"/>
    </source>
</evidence>
<reference evidence="1 2" key="1">
    <citation type="submission" date="2016-05" db="EMBL/GenBank/DDBJ databases">
        <title>Genome sequencing reveals origins of a unique bacterial endosymbiosis in the earliest lineages of terrestrial Fungi.</title>
        <authorList>
            <consortium name="DOE Joint Genome Institute"/>
            <person name="Uehling J."/>
            <person name="Gryganskyi A."/>
            <person name="Hameed K."/>
            <person name="Tschaplinski T."/>
            <person name="Misztal P."/>
            <person name="Wu S."/>
            <person name="Desiro A."/>
            <person name="Vande Pol N."/>
            <person name="Du Z.-Y."/>
            <person name="Zienkiewicz A."/>
            <person name="Zienkiewicz K."/>
            <person name="Morin E."/>
            <person name="Tisserant E."/>
            <person name="Splivallo R."/>
            <person name="Hainaut M."/>
            <person name="Henrissat B."/>
            <person name="Ohm R."/>
            <person name="Kuo A."/>
            <person name="Yan J."/>
            <person name="Lipzen A."/>
            <person name="Nolan M."/>
            <person name="Labutti K."/>
            <person name="Barry K."/>
            <person name="Goldstein A."/>
            <person name="Labbe J."/>
            <person name="Schadt C."/>
            <person name="Tuskan G."/>
            <person name="Grigoriev I."/>
            <person name="Martin F."/>
            <person name="Vilgalys R."/>
            <person name="Bonito G."/>
        </authorList>
    </citation>
    <scope>NUCLEOTIDE SEQUENCE [LARGE SCALE GENOMIC DNA]</scope>
    <source>
        <strain evidence="1 2">AG-77</strain>
    </source>
</reference>